<dbReference type="EMBL" id="JACGWJ010000026">
    <property type="protein sequence ID" value="KAL0312579.1"/>
    <property type="molecule type" value="Genomic_DNA"/>
</dbReference>
<organism evidence="1">
    <name type="scientific">Sesamum radiatum</name>
    <name type="common">Black benniseed</name>
    <dbReference type="NCBI Taxonomy" id="300843"/>
    <lineage>
        <taxon>Eukaryota</taxon>
        <taxon>Viridiplantae</taxon>
        <taxon>Streptophyta</taxon>
        <taxon>Embryophyta</taxon>
        <taxon>Tracheophyta</taxon>
        <taxon>Spermatophyta</taxon>
        <taxon>Magnoliopsida</taxon>
        <taxon>eudicotyledons</taxon>
        <taxon>Gunneridae</taxon>
        <taxon>Pentapetalae</taxon>
        <taxon>asterids</taxon>
        <taxon>lamiids</taxon>
        <taxon>Lamiales</taxon>
        <taxon>Pedaliaceae</taxon>
        <taxon>Sesamum</taxon>
    </lineage>
</organism>
<reference evidence="1" key="2">
    <citation type="journal article" date="2024" name="Plant">
        <title>Genomic evolution and insights into agronomic trait innovations of Sesamum species.</title>
        <authorList>
            <person name="Miao H."/>
            <person name="Wang L."/>
            <person name="Qu L."/>
            <person name="Liu H."/>
            <person name="Sun Y."/>
            <person name="Le M."/>
            <person name="Wang Q."/>
            <person name="Wei S."/>
            <person name="Zheng Y."/>
            <person name="Lin W."/>
            <person name="Duan Y."/>
            <person name="Cao H."/>
            <person name="Xiong S."/>
            <person name="Wang X."/>
            <person name="Wei L."/>
            <person name="Li C."/>
            <person name="Ma Q."/>
            <person name="Ju M."/>
            <person name="Zhao R."/>
            <person name="Li G."/>
            <person name="Mu C."/>
            <person name="Tian Q."/>
            <person name="Mei H."/>
            <person name="Zhang T."/>
            <person name="Gao T."/>
            <person name="Zhang H."/>
        </authorList>
    </citation>
    <scope>NUCLEOTIDE SEQUENCE</scope>
    <source>
        <strain evidence="1">G02</strain>
    </source>
</reference>
<dbReference type="AlphaFoldDB" id="A0AAW2L1W5"/>
<accession>A0AAW2L1W5</accession>
<evidence type="ECO:0000313" key="1">
    <source>
        <dbReference type="EMBL" id="KAL0312579.1"/>
    </source>
</evidence>
<protein>
    <submittedName>
        <fullName evidence="1">Uncharacterized protein</fullName>
    </submittedName>
</protein>
<sequence length="81" mass="9404">MEKRSSRIPDLRHKTELSCMLGLFSILESCQGRPSRKLIANGRPVSRHIIADCPRKPDQIASFDEECRKIQEVQKEQIHFN</sequence>
<name>A0AAW2L1W5_SESRA</name>
<comment type="caution">
    <text evidence="1">The sequence shown here is derived from an EMBL/GenBank/DDBJ whole genome shotgun (WGS) entry which is preliminary data.</text>
</comment>
<gene>
    <name evidence="1" type="ORF">Sradi_5657200</name>
</gene>
<proteinExistence type="predicted"/>
<reference evidence="1" key="1">
    <citation type="submission" date="2020-06" db="EMBL/GenBank/DDBJ databases">
        <authorList>
            <person name="Li T."/>
            <person name="Hu X."/>
            <person name="Zhang T."/>
            <person name="Song X."/>
            <person name="Zhang H."/>
            <person name="Dai N."/>
            <person name="Sheng W."/>
            <person name="Hou X."/>
            <person name="Wei L."/>
        </authorList>
    </citation>
    <scope>NUCLEOTIDE SEQUENCE</scope>
    <source>
        <strain evidence="1">G02</strain>
        <tissue evidence="1">Leaf</tissue>
    </source>
</reference>